<dbReference type="InterPro" id="IPR006016">
    <property type="entry name" value="UspA"/>
</dbReference>
<dbReference type="InterPro" id="IPR014729">
    <property type="entry name" value="Rossmann-like_a/b/a_fold"/>
</dbReference>
<dbReference type="Pfam" id="PF00582">
    <property type="entry name" value="Usp"/>
    <property type="match status" value="1"/>
</dbReference>
<dbReference type="EMBL" id="CP041616">
    <property type="protein sequence ID" value="QDO86965.1"/>
    <property type="molecule type" value="Genomic_DNA"/>
</dbReference>
<dbReference type="Gene3D" id="3.40.50.620">
    <property type="entry name" value="HUPs"/>
    <property type="match status" value="1"/>
</dbReference>
<keyword evidence="3" id="KW-1185">Reference proteome</keyword>
<dbReference type="AlphaFoldDB" id="A0A516G624"/>
<reference evidence="2 3" key="1">
    <citation type="submission" date="2019-07" db="EMBL/GenBank/DDBJ databases">
        <title>complete genome sequencing of Ornithinimicrobium sp. H23M54.</title>
        <authorList>
            <person name="Bae J.-W."/>
            <person name="Lee S.-Y."/>
        </authorList>
    </citation>
    <scope>NUCLEOTIDE SEQUENCE [LARGE SCALE GENOMIC DNA]</scope>
    <source>
        <strain evidence="2 3">H23M54</strain>
    </source>
</reference>
<evidence type="ECO:0000259" key="1">
    <source>
        <dbReference type="Pfam" id="PF00582"/>
    </source>
</evidence>
<dbReference type="SUPFAM" id="SSF52402">
    <property type="entry name" value="Adenine nucleotide alpha hydrolases-like"/>
    <property type="match status" value="1"/>
</dbReference>
<dbReference type="Proteomes" id="UP000315395">
    <property type="component" value="Chromosome"/>
</dbReference>
<feature type="domain" description="UspA" evidence="1">
    <location>
        <begin position="49"/>
        <end position="195"/>
    </location>
</feature>
<evidence type="ECO:0000313" key="3">
    <source>
        <dbReference type="Proteomes" id="UP000315395"/>
    </source>
</evidence>
<sequence>MPRSAHRLASGCARAWFGTRWGQQPQEVPVTDSSAAAGSNWPAPGPDRVIVVGVDADQDPHIVKEAADMATTMGAGLVCAWVDSTQVIYGASLDGTRLITPLDPDQSADTSHALNERVHRFVAEHLADRQVPWRLESTVGDIASGLTEIADQWQACLIAVGGRRPGFTGWMNELIGGSIGGHLVHTQSRPVLVIPGARDKGH</sequence>
<proteinExistence type="predicted"/>
<dbReference type="CDD" id="cd00293">
    <property type="entry name" value="USP-like"/>
    <property type="match status" value="1"/>
</dbReference>
<name>A0A516G624_9MICO</name>
<organism evidence="2 3">
    <name type="scientific">Ornithinimicrobium ciconiae</name>
    <dbReference type="NCBI Taxonomy" id="2594265"/>
    <lineage>
        <taxon>Bacteria</taxon>
        <taxon>Bacillati</taxon>
        <taxon>Actinomycetota</taxon>
        <taxon>Actinomycetes</taxon>
        <taxon>Micrococcales</taxon>
        <taxon>Ornithinimicrobiaceae</taxon>
        <taxon>Ornithinimicrobium</taxon>
    </lineage>
</organism>
<evidence type="ECO:0000313" key="2">
    <source>
        <dbReference type="EMBL" id="QDO86965.1"/>
    </source>
</evidence>
<dbReference type="KEGG" id="orz:FNH13_00410"/>
<accession>A0A516G624</accession>
<dbReference type="OrthoDB" id="3213322at2"/>
<protein>
    <submittedName>
        <fullName evidence="2">Universal stress protein</fullName>
    </submittedName>
</protein>
<gene>
    <name evidence="2" type="ORF">FNH13_00410</name>
</gene>